<dbReference type="EMBL" id="JAAAIM010002091">
    <property type="protein sequence ID" value="KAG0274117.1"/>
    <property type="molecule type" value="Genomic_DNA"/>
</dbReference>
<evidence type="ECO:0000313" key="1">
    <source>
        <dbReference type="EMBL" id="KAG0274117.1"/>
    </source>
</evidence>
<protein>
    <submittedName>
        <fullName evidence="1">Uncharacterized protein</fullName>
    </submittedName>
</protein>
<accession>A0ABQ7JI85</accession>
<keyword evidence="2" id="KW-1185">Reference proteome</keyword>
<name>A0ABQ7JI85_9FUNG</name>
<comment type="caution">
    <text evidence="1">The sequence shown here is derived from an EMBL/GenBank/DDBJ whole genome shotgun (WGS) entry which is preliminary data.</text>
</comment>
<reference evidence="1 2" key="1">
    <citation type="journal article" date="2020" name="Fungal Divers.">
        <title>Resolving the Mortierellaceae phylogeny through synthesis of multi-gene phylogenetics and phylogenomics.</title>
        <authorList>
            <person name="Vandepol N."/>
            <person name="Liber J."/>
            <person name="Desiro A."/>
            <person name="Na H."/>
            <person name="Kennedy M."/>
            <person name="Barry K."/>
            <person name="Grigoriev I.V."/>
            <person name="Miller A.N."/>
            <person name="O'Donnell K."/>
            <person name="Stajich J.E."/>
            <person name="Bonito G."/>
        </authorList>
    </citation>
    <scope>NUCLEOTIDE SEQUENCE [LARGE SCALE GENOMIC DNA]</scope>
    <source>
        <strain evidence="1 2">AD045</strain>
    </source>
</reference>
<dbReference type="Proteomes" id="UP001194696">
    <property type="component" value="Unassembled WGS sequence"/>
</dbReference>
<sequence>MLAQFPNLEELRVCEADVVYPDDRIPRSIDATMIAKSCPKIRVIELDGSDELSPDYSVDGYDETWPLRVMAALPDESGFKALRLTSTGYPPALRESWVRAAVERHEINLETVEISVSIISPATRAILKTCQGLVNFKVESSFDLEDANGSTPWVCKGLQQLCLKVKVRLSMPTYLSSMSSVKVYKPYYLRLPTKGPPSREVVVFGQLENFYEQIGNLTQLRRLELYFQRGVDLEESFGSDADAVAEETIEVLDWSSSDYYSDDSFPRAYRRDHKKTYMDFISFPAMLSLGDVSKKRPGFLHLFSKLNKLECLAGDMNVRSYENRLTVGKREVEWMMEHWVSL</sequence>
<evidence type="ECO:0000313" key="2">
    <source>
        <dbReference type="Proteomes" id="UP001194696"/>
    </source>
</evidence>
<organism evidence="1 2">
    <name type="scientific">Linnemannia gamsii</name>
    <dbReference type="NCBI Taxonomy" id="64522"/>
    <lineage>
        <taxon>Eukaryota</taxon>
        <taxon>Fungi</taxon>
        <taxon>Fungi incertae sedis</taxon>
        <taxon>Mucoromycota</taxon>
        <taxon>Mortierellomycotina</taxon>
        <taxon>Mortierellomycetes</taxon>
        <taxon>Mortierellales</taxon>
        <taxon>Mortierellaceae</taxon>
        <taxon>Linnemannia</taxon>
    </lineage>
</organism>
<proteinExistence type="predicted"/>
<gene>
    <name evidence="1" type="ORF">BGZ96_004488</name>
</gene>